<evidence type="ECO:0000256" key="3">
    <source>
        <dbReference type="ARBA" id="ARBA00024247"/>
    </source>
</evidence>
<evidence type="ECO:0000256" key="1">
    <source>
        <dbReference type="ARBA" id="ARBA00022741"/>
    </source>
</evidence>
<dbReference type="PANTHER" id="PTHR33359:SF1">
    <property type="entry name" value="MOLYBDOPTERIN SYNTHASE SULFUR CARRIER SUBUNIT"/>
    <property type="match status" value="1"/>
</dbReference>
<dbReference type="InterPro" id="IPR003749">
    <property type="entry name" value="ThiS/MoaD-like"/>
</dbReference>
<dbReference type="Gene3D" id="3.10.20.30">
    <property type="match status" value="1"/>
</dbReference>
<dbReference type="PANTHER" id="PTHR33359">
    <property type="entry name" value="MOLYBDOPTERIN SYNTHASE SULFUR CARRIER SUBUNIT"/>
    <property type="match status" value="1"/>
</dbReference>
<keyword evidence="1" id="KW-0547">Nucleotide-binding</keyword>
<gene>
    <name evidence="4" type="ORF">DGQ38_07750</name>
</gene>
<dbReference type="InterPro" id="IPR016155">
    <property type="entry name" value="Mopterin_synth/thiamin_S_b"/>
</dbReference>
<reference evidence="4 5" key="1">
    <citation type="journal article" date="2018" name="Nat. Biotechnol.">
        <title>A standardized bacterial taxonomy based on genome phylogeny substantially revises the tree of life.</title>
        <authorList>
            <person name="Parks D.H."/>
            <person name="Chuvochina M."/>
            <person name="Waite D.W."/>
            <person name="Rinke C."/>
            <person name="Skarshewski A."/>
            <person name="Chaumeil P.A."/>
            <person name="Hugenholtz P."/>
        </authorList>
    </citation>
    <scope>NUCLEOTIDE SEQUENCE [LARGE SCALE GENOMIC DNA]</scope>
    <source>
        <strain evidence="4">UBA9359</strain>
    </source>
</reference>
<dbReference type="GO" id="GO:0000166">
    <property type="term" value="F:nucleotide binding"/>
    <property type="evidence" value="ECO:0007669"/>
    <property type="project" value="UniProtKB-KW"/>
</dbReference>
<comment type="similarity">
    <text evidence="2">Belongs to the MoaD family.</text>
</comment>
<evidence type="ECO:0000313" key="5">
    <source>
        <dbReference type="Proteomes" id="UP000264330"/>
    </source>
</evidence>
<dbReference type="CDD" id="cd00754">
    <property type="entry name" value="Ubl_MoaD"/>
    <property type="match status" value="1"/>
</dbReference>
<dbReference type="Pfam" id="PF02597">
    <property type="entry name" value="ThiS"/>
    <property type="match status" value="1"/>
</dbReference>
<sequence length="89" mass="9918">MQFSFYIYLKKMKILLFGIAKDIVGNQFLEDASFKAKNVAELKQELIQKYPEFAKLSSLAVAVDEEYAGDEQQISADNEIAIIPPVSGG</sequence>
<accession>A0A3D5J0Y0</accession>
<dbReference type="Proteomes" id="UP000264330">
    <property type="component" value="Unassembled WGS sequence"/>
</dbReference>
<evidence type="ECO:0000256" key="2">
    <source>
        <dbReference type="ARBA" id="ARBA00024200"/>
    </source>
</evidence>
<dbReference type="SUPFAM" id="SSF54285">
    <property type="entry name" value="MoaD/ThiS"/>
    <property type="match status" value="1"/>
</dbReference>
<name>A0A3D5J0Y0_9FLAO</name>
<dbReference type="AlphaFoldDB" id="A0A3D5J0Y0"/>
<dbReference type="GO" id="GO:0006777">
    <property type="term" value="P:Mo-molybdopterin cofactor biosynthetic process"/>
    <property type="evidence" value="ECO:0007669"/>
    <property type="project" value="InterPro"/>
</dbReference>
<protein>
    <recommendedName>
        <fullName evidence="3">Molybdopterin synthase sulfur carrier subunit</fullName>
    </recommendedName>
</protein>
<dbReference type="EMBL" id="DPMF01000180">
    <property type="protein sequence ID" value="HCV80926.1"/>
    <property type="molecule type" value="Genomic_DNA"/>
</dbReference>
<dbReference type="InterPro" id="IPR012675">
    <property type="entry name" value="Beta-grasp_dom_sf"/>
</dbReference>
<evidence type="ECO:0000313" key="4">
    <source>
        <dbReference type="EMBL" id="HCV80926.1"/>
    </source>
</evidence>
<dbReference type="InterPro" id="IPR044672">
    <property type="entry name" value="MOCS2A"/>
</dbReference>
<dbReference type="GO" id="GO:1990133">
    <property type="term" value="C:molybdopterin adenylyltransferase complex"/>
    <property type="evidence" value="ECO:0007669"/>
    <property type="project" value="TreeGrafter"/>
</dbReference>
<proteinExistence type="inferred from homology"/>
<organism evidence="4 5">
    <name type="scientific">Zunongwangia profunda</name>
    <dbReference type="NCBI Taxonomy" id="398743"/>
    <lineage>
        <taxon>Bacteria</taxon>
        <taxon>Pseudomonadati</taxon>
        <taxon>Bacteroidota</taxon>
        <taxon>Flavobacteriia</taxon>
        <taxon>Flavobacteriales</taxon>
        <taxon>Flavobacteriaceae</taxon>
        <taxon>Zunongwangia</taxon>
    </lineage>
</organism>
<comment type="caution">
    <text evidence="4">The sequence shown here is derived from an EMBL/GenBank/DDBJ whole genome shotgun (WGS) entry which is preliminary data.</text>
</comment>